<feature type="domain" description="G" evidence="6">
    <location>
        <begin position="29"/>
        <end position="146"/>
    </location>
</feature>
<dbReference type="GO" id="GO:0002098">
    <property type="term" value="P:tRNA wobble uridine modification"/>
    <property type="evidence" value="ECO:0007669"/>
    <property type="project" value="TreeGrafter"/>
</dbReference>
<evidence type="ECO:0000313" key="8">
    <source>
        <dbReference type="Proteomes" id="UP000243884"/>
    </source>
</evidence>
<dbReference type="InterPro" id="IPR027417">
    <property type="entry name" value="P-loop_NTPase"/>
</dbReference>
<keyword evidence="5" id="KW-0175">Coiled coil</keyword>
<dbReference type="InterPro" id="IPR006073">
    <property type="entry name" value="GTP-bd"/>
</dbReference>
<keyword evidence="3" id="KW-1133">Transmembrane helix</keyword>
<dbReference type="Pfam" id="PF01926">
    <property type="entry name" value="MMR_HSR1"/>
    <property type="match status" value="1"/>
</dbReference>
<comment type="subcellular location">
    <subcellularLocation>
        <location evidence="1">Membrane</location>
        <topology evidence="1">Multi-pass membrane protein</topology>
    </subcellularLocation>
</comment>
<evidence type="ECO:0000313" key="7">
    <source>
        <dbReference type="EMBL" id="SMC31700.1"/>
    </source>
</evidence>
<dbReference type="Pfam" id="PF05128">
    <property type="entry name" value="DUF697"/>
    <property type="match status" value="1"/>
</dbReference>
<evidence type="ECO:0000256" key="4">
    <source>
        <dbReference type="ARBA" id="ARBA00023136"/>
    </source>
</evidence>
<feature type="coiled-coil region" evidence="5">
    <location>
        <begin position="86"/>
        <end position="113"/>
    </location>
</feature>
<dbReference type="RefSeq" id="WP_084098012.1">
    <property type="nucleotide sequence ID" value="NZ_FWXK01000002.1"/>
</dbReference>
<gene>
    <name evidence="7" type="ORF">SAMN04487984_0401</name>
</gene>
<dbReference type="STRING" id="371602.SAMN04487984_0401"/>
<dbReference type="GO" id="GO:0005829">
    <property type="term" value="C:cytosol"/>
    <property type="evidence" value="ECO:0007669"/>
    <property type="project" value="TreeGrafter"/>
</dbReference>
<evidence type="ECO:0000256" key="5">
    <source>
        <dbReference type="SAM" id="Coils"/>
    </source>
</evidence>
<organism evidence="7 8">
    <name type="scientific">Aerococcus suis</name>
    <dbReference type="NCBI Taxonomy" id="371602"/>
    <lineage>
        <taxon>Bacteria</taxon>
        <taxon>Bacillati</taxon>
        <taxon>Bacillota</taxon>
        <taxon>Bacilli</taxon>
        <taxon>Lactobacillales</taxon>
        <taxon>Aerococcaceae</taxon>
        <taxon>Aerococcus</taxon>
    </lineage>
</organism>
<dbReference type="InterPro" id="IPR021147">
    <property type="entry name" value="DUF697"/>
</dbReference>
<dbReference type="AlphaFoldDB" id="A0A1W1Y669"/>
<sequence length="409" mass="45296">MKKPLDFSLIDELTKRTTEEVNKIDPLNILVVGKTGVGKSTLINHLFRERLVETGVGKPITQHLRRISKDGVPMTLFDTRGLELDASVQKQVAEEIKEAIENLKQNNESLDVIYYCLSASSSRIEEMEIDFIQSLAKQAPVIIVLTQSIGQPAKEFKMYIETLNLPIYSVVNVMAKNYKISEDIQIDAFGLDDLLDQSFAVLPENRHEAFNNAQQVDIERKVQAAKSWAKKYMVTTFGVGFTPIPFADATVLVPMQLGMLAHITAIFGISLDKSTLIGIIGAIGGTGGATYLGRTLVSNVMKFLPGVGTAAGGAISGLTAAMVTSALAMSYIEVLAIIATQEAEGGELDSKAVKRIMKERFDMRLKRGKDDEDVKQIVAKSDELSFDDEKPKRRKWQPLKKFVKRNRRK</sequence>
<evidence type="ECO:0000256" key="1">
    <source>
        <dbReference type="ARBA" id="ARBA00004141"/>
    </source>
</evidence>
<accession>A0A1W1Y669</accession>
<dbReference type="GO" id="GO:0005525">
    <property type="term" value="F:GTP binding"/>
    <property type="evidence" value="ECO:0007669"/>
    <property type="project" value="InterPro"/>
</dbReference>
<dbReference type="Gene3D" id="3.40.50.300">
    <property type="entry name" value="P-loop containing nucleotide triphosphate hydrolases"/>
    <property type="match status" value="1"/>
</dbReference>
<proteinExistence type="predicted"/>
<dbReference type="OrthoDB" id="9255830at2"/>
<name>A0A1W1Y669_9LACT</name>
<dbReference type="SUPFAM" id="SSF52540">
    <property type="entry name" value="P-loop containing nucleoside triphosphate hydrolases"/>
    <property type="match status" value="1"/>
</dbReference>
<dbReference type="PANTHER" id="PTHR42714:SF2">
    <property type="entry name" value="TRNA MODIFICATION GTPASE GTPBP3, MITOCHONDRIAL"/>
    <property type="match status" value="1"/>
</dbReference>
<evidence type="ECO:0000256" key="3">
    <source>
        <dbReference type="ARBA" id="ARBA00022989"/>
    </source>
</evidence>
<evidence type="ECO:0000259" key="6">
    <source>
        <dbReference type="Pfam" id="PF01926"/>
    </source>
</evidence>
<dbReference type="Proteomes" id="UP000243884">
    <property type="component" value="Unassembled WGS sequence"/>
</dbReference>
<keyword evidence="8" id="KW-1185">Reference proteome</keyword>
<evidence type="ECO:0000256" key="2">
    <source>
        <dbReference type="ARBA" id="ARBA00022692"/>
    </source>
</evidence>
<keyword evidence="2" id="KW-0812">Transmembrane</keyword>
<dbReference type="PANTHER" id="PTHR42714">
    <property type="entry name" value="TRNA MODIFICATION GTPASE GTPBP3"/>
    <property type="match status" value="1"/>
</dbReference>
<dbReference type="EMBL" id="FWXK01000002">
    <property type="protein sequence ID" value="SMC31700.1"/>
    <property type="molecule type" value="Genomic_DNA"/>
</dbReference>
<reference evidence="8" key="1">
    <citation type="submission" date="2017-04" db="EMBL/GenBank/DDBJ databases">
        <authorList>
            <person name="Varghese N."/>
            <person name="Submissions S."/>
        </authorList>
    </citation>
    <scope>NUCLEOTIDE SEQUENCE [LARGE SCALE GENOMIC DNA]</scope>
    <source>
        <strain evidence="8">DSM 21500</strain>
    </source>
</reference>
<protein>
    <submittedName>
        <fullName evidence="7">Small GTP-binding protein domain-containing protein</fullName>
    </submittedName>
</protein>
<dbReference type="GO" id="GO:0016020">
    <property type="term" value="C:membrane"/>
    <property type="evidence" value="ECO:0007669"/>
    <property type="project" value="UniProtKB-SubCell"/>
</dbReference>
<keyword evidence="4" id="KW-0472">Membrane</keyword>
<dbReference type="GO" id="GO:0030488">
    <property type="term" value="P:tRNA methylation"/>
    <property type="evidence" value="ECO:0007669"/>
    <property type="project" value="TreeGrafter"/>
</dbReference>